<dbReference type="SUPFAM" id="SSF103473">
    <property type="entry name" value="MFS general substrate transporter"/>
    <property type="match status" value="1"/>
</dbReference>
<evidence type="ECO:0000256" key="1">
    <source>
        <dbReference type="ARBA" id="ARBA00022692"/>
    </source>
</evidence>
<dbReference type="Proteomes" id="UP000255165">
    <property type="component" value="Unassembled WGS sequence"/>
</dbReference>
<dbReference type="PANTHER" id="PTHR43596">
    <property type="entry name" value="ADP,ATP CARRIER PROTEIN"/>
    <property type="match status" value="1"/>
</dbReference>
<dbReference type="PANTHER" id="PTHR43596:SF1">
    <property type="entry name" value="ADP,ATP CARRIER PROTEIN"/>
    <property type="match status" value="1"/>
</dbReference>
<evidence type="ECO:0000256" key="4">
    <source>
        <dbReference type="SAM" id="Phobius"/>
    </source>
</evidence>
<reference evidence="6" key="1">
    <citation type="submission" date="2018-06" db="EMBL/GenBank/DDBJ databases">
        <authorList>
            <person name="Feng T."/>
            <person name="Jeon C.O."/>
        </authorList>
    </citation>
    <scope>NUCLEOTIDE SEQUENCE [LARGE SCALE GENOMIC DNA]</scope>
    <source>
        <strain evidence="6">S23</strain>
    </source>
</reference>
<feature type="transmembrane region" description="Helical" evidence="4">
    <location>
        <begin position="124"/>
        <end position="144"/>
    </location>
</feature>
<feature type="transmembrane region" description="Helical" evidence="4">
    <location>
        <begin position="156"/>
        <end position="178"/>
    </location>
</feature>
<protein>
    <submittedName>
        <fullName evidence="5">MFS transporter</fullName>
    </submittedName>
</protein>
<evidence type="ECO:0000256" key="2">
    <source>
        <dbReference type="ARBA" id="ARBA00022989"/>
    </source>
</evidence>
<feature type="transmembrane region" description="Helical" evidence="4">
    <location>
        <begin position="250"/>
        <end position="270"/>
    </location>
</feature>
<sequence length="452" mass="48082">MDDPARDAPGSGLARLRRGLGIRPGEAGAVVAGFLFFFCLFASYFMLRPVRETMGIAGGVKNLQWLFTATFVVMLAAIPVYGAVCAWLPRRRFVPWVYAFFIANLLGFALATRALPDNIWLARVFYVWLSVFNLFVVSVAWSLMADVFRPEQARRLFALLAAGASAGGLTGPVLGGWLVPRIGLTGLMLLSAALLAATLPGVGWLFGWRRRAGAGAVQAGEAAAGALQDPANPIGGALLAGLSLLLRSRYLLGIGLFVILLATASTFLYFEQARLVAEAFPERTRQTQVFSALDAAVQALTILVQLFFTGRMARRYGVAVLLTAVPLAVAAGFLVLALLPTFGVLAGVMILRRVGEYALLRPGREMLFTVVDPETKYKAKNVIDTAVYRAGDAVSAWVKTGIDALSGHPATVALAGAVLALVWAGLGWWLGRRHEGQLGPSAGPPPGRATAA</sequence>
<dbReference type="Gene3D" id="1.20.1250.20">
    <property type="entry name" value="MFS general substrate transporter like domains"/>
    <property type="match status" value="1"/>
</dbReference>
<feature type="transmembrane region" description="Helical" evidence="4">
    <location>
        <begin position="95"/>
        <end position="112"/>
    </location>
</feature>
<keyword evidence="1 4" id="KW-0812">Transmembrane</keyword>
<feature type="transmembrane region" description="Helical" evidence="4">
    <location>
        <begin position="27"/>
        <end position="45"/>
    </location>
</feature>
<evidence type="ECO:0000313" key="5">
    <source>
        <dbReference type="EMBL" id="RDK10508.1"/>
    </source>
</evidence>
<feature type="transmembrane region" description="Helical" evidence="4">
    <location>
        <begin position="184"/>
        <end position="206"/>
    </location>
</feature>
<gene>
    <name evidence="5" type="ORF">DN412_09640</name>
</gene>
<evidence type="ECO:0000313" key="6">
    <source>
        <dbReference type="Proteomes" id="UP000255165"/>
    </source>
</evidence>
<evidence type="ECO:0000256" key="3">
    <source>
        <dbReference type="ARBA" id="ARBA00023136"/>
    </source>
</evidence>
<dbReference type="RefSeq" id="WP_115014335.1">
    <property type="nucleotide sequence ID" value="NZ_QKWJ01000008.1"/>
</dbReference>
<dbReference type="InterPro" id="IPR036259">
    <property type="entry name" value="MFS_trans_sf"/>
</dbReference>
<keyword evidence="3 4" id="KW-0472">Membrane</keyword>
<name>A0A370NYB6_9BURK</name>
<feature type="transmembrane region" description="Helical" evidence="4">
    <location>
        <begin position="290"/>
        <end position="308"/>
    </location>
</feature>
<feature type="transmembrane region" description="Helical" evidence="4">
    <location>
        <begin position="65"/>
        <end position="88"/>
    </location>
</feature>
<accession>A0A370NYB6</accession>
<keyword evidence="6" id="KW-1185">Reference proteome</keyword>
<keyword evidence="2 4" id="KW-1133">Transmembrane helix</keyword>
<dbReference type="Pfam" id="PF07690">
    <property type="entry name" value="MFS_1"/>
    <property type="match status" value="1"/>
</dbReference>
<dbReference type="InterPro" id="IPR011701">
    <property type="entry name" value="MFS"/>
</dbReference>
<organism evidence="5 6">
    <name type="scientific">Cupriavidus lacunae</name>
    <dbReference type="NCBI Taxonomy" id="2666307"/>
    <lineage>
        <taxon>Bacteria</taxon>
        <taxon>Pseudomonadati</taxon>
        <taxon>Pseudomonadota</taxon>
        <taxon>Betaproteobacteria</taxon>
        <taxon>Burkholderiales</taxon>
        <taxon>Burkholderiaceae</taxon>
        <taxon>Cupriavidus</taxon>
    </lineage>
</organism>
<feature type="transmembrane region" description="Helical" evidence="4">
    <location>
        <begin position="410"/>
        <end position="430"/>
    </location>
</feature>
<dbReference type="GO" id="GO:0022857">
    <property type="term" value="F:transmembrane transporter activity"/>
    <property type="evidence" value="ECO:0007669"/>
    <property type="project" value="InterPro"/>
</dbReference>
<comment type="caution">
    <text evidence="5">The sequence shown here is derived from an EMBL/GenBank/DDBJ whole genome shotgun (WGS) entry which is preliminary data.</text>
</comment>
<proteinExistence type="predicted"/>
<dbReference type="EMBL" id="QKWJ01000008">
    <property type="protein sequence ID" value="RDK10508.1"/>
    <property type="molecule type" value="Genomic_DNA"/>
</dbReference>
<feature type="transmembrane region" description="Helical" evidence="4">
    <location>
        <begin position="320"/>
        <end position="351"/>
    </location>
</feature>
<dbReference type="AlphaFoldDB" id="A0A370NYB6"/>